<gene>
    <name evidence="6" type="ORF">J2800_004343</name>
</gene>
<proteinExistence type="inferred from homology"/>
<dbReference type="RefSeq" id="WP_310034486.1">
    <property type="nucleotide sequence ID" value="NZ_JAVDRL010000013.1"/>
</dbReference>
<evidence type="ECO:0000256" key="1">
    <source>
        <dbReference type="ARBA" id="ARBA00008668"/>
    </source>
</evidence>
<evidence type="ECO:0000256" key="4">
    <source>
        <dbReference type="SAM" id="SignalP"/>
    </source>
</evidence>
<feature type="signal peptide" evidence="4">
    <location>
        <begin position="1"/>
        <end position="20"/>
    </location>
</feature>
<comment type="similarity">
    <text evidence="1">Belongs to the 'GDSL' lipolytic enzyme family.</text>
</comment>
<evidence type="ECO:0000313" key="6">
    <source>
        <dbReference type="EMBL" id="MDR6533577.1"/>
    </source>
</evidence>
<reference evidence="6 7" key="1">
    <citation type="submission" date="2023-07" db="EMBL/GenBank/DDBJ databases">
        <title>Sorghum-associated microbial communities from plants grown in Nebraska, USA.</title>
        <authorList>
            <person name="Schachtman D."/>
        </authorList>
    </citation>
    <scope>NUCLEOTIDE SEQUENCE [LARGE SCALE GENOMIC DNA]</scope>
    <source>
        <strain evidence="6 7">DS2154</strain>
    </source>
</reference>
<dbReference type="EMBL" id="JAVDRL010000013">
    <property type="protein sequence ID" value="MDR6533577.1"/>
    <property type="molecule type" value="Genomic_DNA"/>
</dbReference>
<dbReference type="InterPro" id="IPR036514">
    <property type="entry name" value="SGNH_hydro_sf"/>
</dbReference>
<protein>
    <submittedName>
        <fullName evidence="6">Lysophospholipase L1-like esterase</fullName>
    </submittedName>
</protein>
<evidence type="ECO:0000259" key="5">
    <source>
        <dbReference type="Pfam" id="PF13472"/>
    </source>
</evidence>
<dbReference type="PANTHER" id="PTHR43695">
    <property type="entry name" value="PUTATIVE (AFU_ORTHOLOGUE AFUA_2G17250)-RELATED"/>
    <property type="match status" value="1"/>
</dbReference>
<dbReference type="InterPro" id="IPR037459">
    <property type="entry name" value="RhgT-like"/>
</dbReference>
<keyword evidence="2" id="KW-0378">Hydrolase</keyword>
<feature type="chain" id="PRO_5045252648" evidence="4">
    <location>
        <begin position="21"/>
        <end position="429"/>
    </location>
</feature>
<organism evidence="6 7">
    <name type="scientific">Caulobacter rhizosphaerae</name>
    <dbReference type="NCBI Taxonomy" id="2010972"/>
    <lineage>
        <taxon>Bacteria</taxon>
        <taxon>Pseudomonadati</taxon>
        <taxon>Pseudomonadota</taxon>
        <taxon>Alphaproteobacteria</taxon>
        <taxon>Caulobacterales</taxon>
        <taxon>Caulobacteraceae</taxon>
        <taxon>Caulobacter</taxon>
    </lineage>
</organism>
<name>A0ABU1N564_9CAUL</name>
<evidence type="ECO:0000256" key="2">
    <source>
        <dbReference type="ARBA" id="ARBA00022801"/>
    </source>
</evidence>
<accession>A0ABU1N564</accession>
<evidence type="ECO:0000313" key="7">
    <source>
        <dbReference type="Proteomes" id="UP001262754"/>
    </source>
</evidence>
<dbReference type="PANTHER" id="PTHR43695:SF1">
    <property type="entry name" value="RHAMNOGALACTURONAN ACETYLESTERASE"/>
    <property type="match status" value="1"/>
</dbReference>
<dbReference type="InterPro" id="IPR013830">
    <property type="entry name" value="SGNH_hydro"/>
</dbReference>
<feature type="region of interest" description="Disordered" evidence="3">
    <location>
        <begin position="402"/>
        <end position="429"/>
    </location>
</feature>
<keyword evidence="7" id="KW-1185">Reference proteome</keyword>
<dbReference type="Pfam" id="PF13472">
    <property type="entry name" value="Lipase_GDSL_2"/>
    <property type="match status" value="1"/>
</dbReference>
<dbReference type="Proteomes" id="UP001262754">
    <property type="component" value="Unassembled WGS sequence"/>
</dbReference>
<comment type="caution">
    <text evidence="6">The sequence shown here is derived from an EMBL/GenBank/DDBJ whole genome shotgun (WGS) entry which is preliminary data.</text>
</comment>
<sequence>MWHRRAVLAALAVAPAASWAAEPATPMQTWAFDFGDDKFDFGDDKLAPGHVRVARDAAYDPVVGHGFEPSSGPGPFLFSLAVPEGDYRVTVELGGKAASDTTIKAESRRLMVERIVARAGKTATVEFVVNVRTAALKAPPTNAPGGVRVLLNPREDGAYDWDDKLTLEFCGPAPAVRRLRVEPVTVPVVYLAGDSTVTDQRFEPGASWGQMLPRFFKPDISVANHAESGETLKSFLFEHRLDKLLSAIKPGDWLLIQFGHNDQKVQWPQTYVEAATTYRDYLKAYIGEARRRGARPVLVTSMHRRKFDAAGKIVNTHGDYPEAVRAVGRETGVPVIDLLDMSAALYEALGPDNAWKAFADGGKDATHHNNYGAYVLAQCVVNGVRAQVPDLAAHLVEGLPPFDPAHPPSPDSFVLAPSAAHSTEPPRGN</sequence>
<dbReference type="CDD" id="cd01821">
    <property type="entry name" value="Rhamnogalacturan_acetylesterase_like"/>
    <property type="match status" value="1"/>
</dbReference>
<dbReference type="Gene3D" id="2.60.120.430">
    <property type="entry name" value="Galactose-binding lectin"/>
    <property type="match status" value="1"/>
</dbReference>
<dbReference type="Gene3D" id="3.40.50.1110">
    <property type="entry name" value="SGNH hydrolase"/>
    <property type="match status" value="1"/>
</dbReference>
<feature type="domain" description="SGNH hydrolase-type esterase" evidence="5">
    <location>
        <begin position="193"/>
        <end position="372"/>
    </location>
</feature>
<evidence type="ECO:0000256" key="3">
    <source>
        <dbReference type="SAM" id="MobiDB-lite"/>
    </source>
</evidence>
<dbReference type="InterPro" id="IPR008979">
    <property type="entry name" value="Galactose-bd-like_sf"/>
</dbReference>
<keyword evidence="4" id="KW-0732">Signal</keyword>
<dbReference type="SUPFAM" id="SSF49785">
    <property type="entry name" value="Galactose-binding domain-like"/>
    <property type="match status" value="1"/>
</dbReference>
<dbReference type="SUPFAM" id="SSF52266">
    <property type="entry name" value="SGNH hydrolase"/>
    <property type="match status" value="1"/>
</dbReference>